<proteinExistence type="inferred from homology"/>
<evidence type="ECO:0000256" key="12">
    <source>
        <dbReference type="RuleBase" id="RU003357"/>
    </source>
</evidence>
<dbReference type="EMBL" id="JAZHOG010000012">
    <property type="protein sequence ID" value="MEJ8569179.1"/>
    <property type="molecule type" value="Genomic_DNA"/>
</dbReference>
<keyword evidence="10 11" id="KW-0998">Cell outer membrane</keyword>
<gene>
    <name evidence="16" type="ORF">V3330_16225</name>
</gene>
<feature type="signal peptide" evidence="13">
    <location>
        <begin position="1"/>
        <end position="42"/>
    </location>
</feature>
<comment type="subcellular location">
    <subcellularLocation>
        <location evidence="1 11">Cell outer membrane</location>
        <topology evidence="1 11">Multi-pass membrane protein</topology>
    </subcellularLocation>
</comment>
<dbReference type="PANTHER" id="PTHR32552">
    <property type="entry name" value="FERRICHROME IRON RECEPTOR-RELATED"/>
    <property type="match status" value="1"/>
</dbReference>
<dbReference type="GO" id="GO:0006826">
    <property type="term" value="P:iron ion transport"/>
    <property type="evidence" value="ECO:0007669"/>
    <property type="project" value="UniProtKB-KW"/>
</dbReference>
<evidence type="ECO:0000256" key="10">
    <source>
        <dbReference type="ARBA" id="ARBA00023237"/>
    </source>
</evidence>
<sequence length="771" mass="85635">MKYSQHTRAFNSKLLNLKPTRLALALLPASIGLALSSASAFAQDQQTESNVLAIEEVIVTAQRREENLQDVPISISAFTTDAIEKNMFEGVADYISATPNASFISNGSRAKKKISIRGVSSFSGGADGLDDSGGNTFGFYVDDFSVVNSTINPPIMDVERIEILRGPQATYFGRGAMGGGISVTTKKPDNELYGSVMLDYSRFDTKDVEGVVNIPVVEDVFAMRANVKYTKSDGNIKNINATGGGNESEYKYARLATRYTPTDNLTIDFTLYSTQEDVGMREGVPSGVFSTFAGDVLYSGFPDRNGDGVADPDPDGVGFYPDNRNRVNFDQPQNVGTKSGSGVLRIDYTTNDLLITSITGYISSNIFINGDIDGGSRDFFNEFRDNRDQSFSQELRIQNTNDSRWQWTVGGIYASDEKTRQHSTFVGAQEIFGIPEFTVISSGDSEGEVDTWAVFGQVDYSMTDALTVSLGARYTQEKQKTTLFSFTGAREDSVSADEKFTDFSPRLAFSYQARENINFYGTISKGFKAGGVQVPPFPTFSDSFDEEELWNYEIGIKTDLLNNRLRLNAALFYMDWDGLQVEFEQTGLDEEGNLVIFNGLNNSESSTSKGAELTLTALLSENLVANLSIGYLDAEFDELTQFLDGENRVFDGRTIPRSPKWTVAADVEYGFNVSSNLDGYVRAEWRYRDDYTAETNAFLRPEGTYPWYIPSYDFVNLRAGVEHQNFSVSAYVENLFDSNFYTNAYEHAYTGGMFVEPSFRTYGVRAKYEFR</sequence>
<comment type="similarity">
    <text evidence="11 12">Belongs to the TonB-dependent receptor family.</text>
</comment>
<feature type="domain" description="TonB-dependent receptor plug" evidence="15">
    <location>
        <begin position="68"/>
        <end position="179"/>
    </location>
</feature>
<dbReference type="RefSeq" id="WP_354696504.1">
    <property type="nucleotide sequence ID" value="NZ_JAZHOG010000012.1"/>
</dbReference>
<reference evidence="16 17" key="1">
    <citation type="submission" date="2024-02" db="EMBL/GenBank/DDBJ databases">
        <title>A novel Wenzhouxiangellaceae bacterium, isolated from coastal sediments.</title>
        <authorList>
            <person name="Du Z.-J."/>
            <person name="Ye Y.-Q."/>
            <person name="Zhang X.-Y."/>
        </authorList>
    </citation>
    <scope>NUCLEOTIDE SEQUENCE [LARGE SCALE GENOMIC DNA]</scope>
    <source>
        <strain evidence="16 17">CH-27</strain>
    </source>
</reference>
<dbReference type="CDD" id="cd01347">
    <property type="entry name" value="ligand_gated_channel"/>
    <property type="match status" value="1"/>
</dbReference>
<evidence type="ECO:0000256" key="6">
    <source>
        <dbReference type="ARBA" id="ARBA00023004"/>
    </source>
</evidence>
<evidence type="ECO:0000256" key="11">
    <source>
        <dbReference type="PROSITE-ProRule" id="PRU01360"/>
    </source>
</evidence>
<evidence type="ECO:0000256" key="1">
    <source>
        <dbReference type="ARBA" id="ARBA00004571"/>
    </source>
</evidence>
<dbReference type="InterPro" id="IPR000531">
    <property type="entry name" value="Beta-barrel_TonB"/>
</dbReference>
<evidence type="ECO:0000259" key="14">
    <source>
        <dbReference type="Pfam" id="PF00593"/>
    </source>
</evidence>
<dbReference type="PROSITE" id="PS52016">
    <property type="entry name" value="TONB_DEPENDENT_REC_3"/>
    <property type="match status" value="1"/>
</dbReference>
<organism evidence="16 17">
    <name type="scientific">Elongatibacter sediminis</name>
    <dbReference type="NCBI Taxonomy" id="3119006"/>
    <lineage>
        <taxon>Bacteria</taxon>
        <taxon>Pseudomonadati</taxon>
        <taxon>Pseudomonadota</taxon>
        <taxon>Gammaproteobacteria</taxon>
        <taxon>Chromatiales</taxon>
        <taxon>Wenzhouxiangellaceae</taxon>
        <taxon>Elongatibacter</taxon>
    </lineage>
</organism>
<keyword evidence="7" id="KW-0406">Ion transport</keyword>
<evidence type="ECO:0000256" key="8">
    <source>
        <dbReference type="ARBA" id="ARBA00023077"/>
    </source>
</evidence>
<comment type="caution">
    <text evidence="16">The sequence shown here is derived from an EMBL/GenBank/DDBJ whole genome shotgun (WGS) entry which is preliminary data.</text>
</comment>
<keyword evidence="4" id="KW-0410">Iron transport</keyword>
<dbReference type="Proteomes" id="UP001359886">
    <property type="component" value="Unassembled WGS sequence"/>
</dbReference>
<keyword evidence="6" id="KW-0408">Iron</keyword>
<dbReference type="PANTHER" id="PTHR32552:SF81">
    <property type="entry name" value="TONB-DEPENDENT OUTER MEMBRANE RECEPTOR"/>
    <property type="match status" value="1"/>
</dbReference>
<dbReference type="SUPFAM" id="SSF56935">
    <property type="entry name" value="Porins"/>
    <property type="match status" value="1"/>
</dbReference>
<feature type="domain" description="TonB-dependent receptor-like beta-barrel" evidence="14">
    <location>
        <begin position="300"/>
        <end position="735"/>
    </location>
</feature>
<evidence type="ECO:0000256" key="5">
    <source>
        <dbReference type="ARBA" id="ARBA00022692"/>
    </source>
</evidence>
<evidence type="ECO:0000256" key="9">
    <source>
        <dbReference type="ARBA" id="ARBA00023136"/>
    </source>
</evidence>
<name>A0AAW9RJM9_9GAMM</name>
<evidence type="ECO:0000313" key="17">
    <source>
        <dbReference type="Proteomes" id="UP001359886"/>
    </source>
</evidence>
<keyword evidence="8 12" id="KW-0798">TonB box</keyword>
<dbReference type="InterPro" id="IPR036942">
    <property type="entry name" value="Beta-barrel_TonB_sf"/>
</dbReference>
<dbReference type="AlphaFoldDB" id="A0AAW9RJM9"/>
<keyword evidence="16" id="KW-0675">Receptor</keyword>
<keyword evidence="9 11" id="KW-0472">Membrane</keyword>
<dbReference type="InterPro" id="IPR012910">
    <property type="entry name" value="Plug_dom"/>
</dbReference>
<keyword evidence="3 11" id="KW-1134">Transmembrane beta strand</keyword>
<evidence type="ECO:0000256" key="13">
    <source>
        <dbReference type="SAM" id="SignalP"/>
    </source>
</evidence>
<evidence type="ECO:0000256" key="3">
    <source>
        <dbReference type="ARBA" id="ARBA00022452"/>
    </source>
</evidence>
<dbReference type="Pfam" id="PF07715">
    <property type="entry name" value="Plug"/>
    <property type="match status" value="1"/>
</dbReference>
<evidence type="ECO:0000256" key="7">
    <source>
        <dbReference type="ARBA" id="ARBA00023065"/>
    </source>
</evidence>
<evidence type="ECO:0000256" key="4">
    <source>
        <dbReference type="ARBA" id="ARBA00022496"/>
    </source>
</evidence>
<evidence type="ECO:0000256" key="2">
    <source>
        <dbReference type="ARBA" id="ARBA00022448"/>
    </source>
</evidence>
<dbReference type="Pfam" id="PF00593">
    <property type="entry name" value="TonB_dep_Rec_b-barrel"/>
    <property type="match status" value="1"/>
</dbReference>
<keyword evidence="13" id="KW-0732">Signal</keyword>
<evidence type="ECO:0000313" key="16">
    <source>
        <dbReference type="EMBL" id="MEJ8569179.1"/>
    </source>
</evidence>
<protein>
    <submittedName>
        <fullName evidence="16">TonB-dependent receptor</fullName>
    </submittedName>
</protein>
<keyword evidence="17" id="KW-1185">Reference proteome</keyword>
<accession>A0AAW9RJM9</accession>
<keyword evidence="2 11" id="KW-0813">Transport</keyword>
<evidence type="ECO:0000259" key="15">
    <source>
        <dbReference type="Pfam" id="PF07715"/>
    </source>
</evidence>
<dbReference type="InterPro" id="IPR039426">
    <property type="entry name" value="TonB-dep_rcpt-like"/>
</dbReference>
<dbReference type="GO" id="GO:0009279">
    <property type="term" value="C:cell outer membrane"/>
    <property type="evidence" value="ECO:0007669"/>
    <property type="project" value="UniProtKB-SubCell"/>
</dbReference>
<dbReference type="Gene3D" id="2.40.170.20">
    <property type="entry name" value="TonB-dependent receptor, beta-barrel domain"/>
    <property type="match status" value="1"/>
</dbReference>
<feature type="chain" id="PRO_5043364932" evidence="13">
    <location>
        <begin position="43"/>
        <end position="771"/>
    </location>
</feature>
<keyword evidence="5 11" id="KW-0812">Transmembrane</keyword>